<feature type="transmembrane region" description="Helical" evidence="1">
    <location>
        <begin position="12"/>
        <end position="30"/>
    </location>
</feature>
<accession>A0ABV2JLQ1</accession>
<name>A0ABV2JLQ1_9STRE</name>
<keyword evidence="1" id="KW-1133">Transmembrane helix</keyword>
<gene>
    <name evidence="2" type="ORF">ABID27_000556</name>
</gene>
<feature type="transmembrane region" description="Helical" evidence="1">
    <location>
        <begin position="276"/>
        <end position="297"/>
    </location>
</feature>
<evidence type="ECO:0000256" key="1">
    <source>
        <dbReference type="SAM" id="Phobius"/>
    </source>
</evidence>
<dbReference type="EMBL" id="JBEPMK010000002">
    <property type="protein sequence ID" value="MET3643934.1"/>
    <property type="molecule type" value="Genomic_DNA"/>
</dbReference>
<feature type="transmembrane region" description="Helical" evidence="1">
    <location>
        <begin position="479"/>
        <end position="499"/>
    </location>
</feature>
<dbReference type="RefSeq" id="WP_253363940.1">
    <property type="nucleotide sequence ID" value="NZ_JALJXU010000002.1"/>
</dbReference>
<proteinExistence type="predicted"/>
<feature type="transmembrane region" description="Helical" evidence="1">
    <location>
        <begin position="77"/>
        <end position="95"/>
    </location>
</feature>
<organism evidence="2 3">
    <name type="scientific">Streptococcus gallinaceus</name>
    <dbReference type="NCBI Taxonomy" id="165758"/>
    <lineage>
        <taxon>Bacteria</taxon>
        <taxon>Bacillati</taxon>
        <taxon>Bacillota</taxon>
        <taxon>Bacilli</taxon>
        <taxon>Lactobacillales</taxon>
        <taxon>Streptococcaceae</taxon>
        <taxon>Streptococcus</taxon>
    </lineage>
</organism>
<dbReference type="Proteomes" id="UP001549055">
    <property type="component" value="Unassembled WGS sequence"/>
</dbReference>
<feature type="transmembrane region" description="Helical" evidence="1">
    <location>
        <begin position="188"/>
        <end position="205"/>
    </location>
</feature>
<reference evidence="2 3" key="1">
    <citation type="submission" date="2024-06" db="EMBL/GenBank/DDBJ databases">
        <title>Genomic Encyclopedia of Type Strains, Phase IV (KMG-IV): sequencing the most valuable type-strain genomes for metagenomic binning, comparative biology and taxonomic classification.</title>
        <authorList>
            <person name="Goeker M."/>
        </authorList>
    </citation>
    <scope>NUCLEOTIDE SEQUENCE [LARGE SCALE GENOMIC DNA]</scope>
    <source>
        <strain evidence="2 3">DSM 15349</strain>
    </source>
</reference>
<feature type="transmembrane region" description="Helical" evidence="1">
    <location>
        <begin position="455"/>
        <end position="473"/>
    </location>
</feature>
<protein>
    <recommendedName>
        <fullName evidence="4">Glycosyltransferase RgtA/B/C/D-like domain-containing protein</fullName>
    </recommendedName>
</protein>
<feature type="transmembrane region" description="Helical" evidence="1">
    <location>
        <begin position="254"/>
        <end position="269"/>
    </location>
</feature>
<sequence length="511" mass="58073">MKHLGKFLGNSLLIWSLCLLSLLSLASIFYRTQLPMDGSELAVIQKNGLIFWAGLVVFALLLWVLIHFLLELDASHLLIGGFIFYAVVGLFLIFHQNNLPRHDALAVLEVARAVNRNEFSPLTSLNGYIFKYPHQLGLVTFERGVLAVFGQANTQVFFYINLLFALADNYLLYLLAKRQFPKTRVGKITVILSFLFLPQIFYILFVYGLTYSILFALLGLLFLQSYFQHRRLVSVGLALISVTVAYLLRSNNLLLLLSIVVVLFLDYLQNHYAKSLIVAATVLIVPMGASKLVTYSYQAQTGVTLEGEPKIAWVAMGLDDNPIYNRIPGWYDAYLETVYTEHQGNAKAIKRASQQKIKERIQYMRQNPLYTIQFFKNKFLSTWTDSLFQSVWSGPLPRSKVEGQKVEGETMASLYKGGAIWKNIYLYSAGLLTVIYICSIVGVGEVMRQRQGVTIVLVILTYLSAGFLFHLIWETKSQYVYPYIYMLLPLAALGVDRLYRRTKGDSSEEKI</sequence>
<evidence type="ECO:0000313" key="2">
    <source>
        <dbReference type="EMBL" id="MET3643934.1"/>
    </source>
</evidence>
<feature type="transmembrane region" description="Helical" evidence="1">
    <location>
        <begin position="156"/>
        <end position="176"/>
    </location>
</feature>
<keyword evidence="3" id="KW-1185">Reference proteome</keyword>
<evidence type="ECO:0000313" key="3">
    <source>
        <dbReference type="Proteomes" id="UP001549055"/>
    </source>
</evidence>
<feature type="transmembrane region" description="Helical" evidence="1">
    <location>
        <begin position="50"/>
        <end position="70"/>
    </location>
</feature>
<comment type="caution">
    <text evidence="2">The sequence shown here is derived from an EMBL/GenBank/DDBJ whole genome shotgun (WGS) entry which is preliminary data.</text>
</comment>
<evidence type="ECO:0008006" key="4">
    <source>
        <dbReference type="Google" id="ProtNLM"/>
    </source>
</evidence>
<feature type="transmembrane region" description="Helical" evidence="1">
    <location>
        <begin position="424"/>
        <end position="443"/>
    </location>
</feature>
<keyword evidence="1" id="KW-0812">Transmembrane</keyword>
<keyword evidence="1" id="KW-0472">Membrane</keyword>